<proteinExistence type="predicted"/>
<organism evidence="3 4">
    <name type="scientific">Candidatus Aquicultor secundus</name>
    <dbReference type="NCBI Taxonomy" id="1973895"/>
    <lineage>
        <taxon>Bacteria</taxon>
        <taxon>Bacillati</taxon>
        <taxon>Actinomycetota</taxon>
        <taxon>Candidatus Aquicultoria</taxon>
        <taxon>Candidatus Aquicultorales</taxon>
        <taxon>Candidatus Aquicultoraceae</taxon>
        <taxon>Candidatus Aquicultor</taxon>
    </lineage>
</organism>
<dbReference type="Pfam" id="PF08666">
    <property type="entry name" value="SAF"/>
    <property type="match status" value="1"/>
</dbReference>
<dbReference type="InterPro" id="IPR013974">
    <property type="entry name" value="SAF"/>
</dbReference>
<gene>
    <name evidence="3" type="primary">cpaB</name>
    <name evidence="3" type="ORF">COY37_05975</name>
</gene>
<evidence type="ECO:0000313" key="4">
    <source>
        <dbReference type="Proteomes" id="UP000230956"/>
    </source>
</evidence>
<evidence type="ECO:0000256" key="1">
    <source>
        <dbReference type="SAM" id="MobiDB-lite"/>
    </source>
</evidence>
<dbReference type="CDD" id="cd11614">
    <property type="entry name" value="SAF_CpaB_FlgA_like"/>
    <property type="match status" value="1"/>
</dbReference>
<dbReference type="SMART" id="SM00858">
    <property type="entry name" value="SAF"/>
    <property type="match status" value="1"/>
</dbReference>
<dbReference type="Pfam" id="PF16976">
    <property type="entry name" value="RcpC"/>
    <property type="match status" value="1"/>
</dbReference>
<evidence type="ECO:0000259" key="2">
    <source>
        <dbReference type="SMART" id="SM00858"/>
    </source>
</evidence>
<name>A0A2M7T7T1_9ACTN</name>
<reference evidence="4" key="1">
    <citation type="submission" date="2017-09" db="EMBL/GenBank/DDBJ databases">
        <title>Depth-based differentiation of microbial function through sediment-hosted aquifers and enrichment of novel symbionts in the deep terrestrial subsurface.</title>
        <authorList>
            <person name="Probst A.J."/>
            <person name="Ladd B."/>
            <person name="Jarett J.K."/>
            <person name="Geller-Mcgrath D.E."/>
            <person name="Sieber C.M.K."/>
            <person name="Emerson J.B."/>
            <person name="Anantharaman K."/>
            <person name="Thomas B.C."/>
            <person name="Malmstrom R."/>
            <person name="Stieglmeier M."/>
            <person name="Klingl A."/>
            <person name="Woyke T."/>
            <person name="Ryan C.M."/>
            <person name="Banfield J.F."/>
        </authorList>
    </citation>
    <scope>NUCLEOTIDE SEQUENCE [LARGE SCALE GENOMIC DNA]</scope>
</reference>
<sequence>MKPRLVIIIVAVILGAIVALGVNSYLNNIKKQAVEEQKTVQVWVANHDIEKGTSIEDITTNRLAQLKEVPRRYVASQAISSTRNIEGQVLSVSISAGEQLTIGKFKHPSEAGLSFTVPKGYLAVSIPYDSIRGIAGMAKPGDLVTVFASFNPGADGDDVTKILLQKVQVIAVGESVGAEKETPNARTPGSSQVQSGSDNSKKTITLALVPADAEKLVYAQENGKVWLGLHAPTNAEAVATKGVTIKTIFK</sequence>
<dbReference type="NCBIfam" id="TIGR03177">
    <property type="entry name" value="pilus_cpaB"/>
    <property type="match status" value="1"/>
</dbReference>
<dbReference type="AlphaFoldDB" id="A0A2M7T7T1"/>
<dbReference type="Proteomes" id="UP000230956">
    <property type="component" value="Unassembled WGS sequence"/>
</dbReference>
<feature type="region of interest" description="Disordered" evidence="1">
    <location>
        <begin position="177"/>
        <end position="198"/>
    </location>
</feature>
<dbReference type="InterPro" id="IPR017592">
    <property type="entry name" value="Pilus_assmbl_Flp-typ_CpaB"/>
</dbReference>
<comment type="caution">
    <text evidence="3">The sequence shown here is derived from an EMBL/GenBank/DDBJ whole genome shotgun (WGS) entry which is preliminary data.</text>
</comment>
<dbReference type="RefSeq" id="WP_286678735.1">
    <property type="nucleotide sequence ID" value="NZ_MNXI01000101.1"/>
</dbReference>
<dbReference type="InterPro" id="IPR031571">
    <property type="entry name" value="RcpC_dom"/>
</dbReference>
<accession>A0A2M7T7T1</accession>
<evidence type="ECO:0000313" key="3">
    <source>
        <dbReference type="EMBL" id="PIZ38583.1"/>
    </source>
</evidence>
<feature type="domain" description="SAF" evidence="2">
    <location>
        <begin position="40"/>
        <end position="106"/>
    </location>
</feature>
<dbReference type="EMBL" id="PFNG01000144">
    <property type="protein sequence ID" value="PIZ38583.1"/>
    <property type="molecule type" value="Genomic_DNA"/>
</dbReference>
<feature type="compositionally biased region" description="Polar residues" evidence="1">
    <location>
        <begin position="184"/>
        <end position="198"/>
    </location>
</feature>
<protein>
    <submittedName>
        <fullName evidence="3">Flp pilus assembly protein CpaB</fullName>
    </submittedName>
</protein>